<dbReference type="AlphaFoldDB" id="B4S6B1"/>
<comment type="catalytic activity">
    <reaction evidence="1">
        <text>Hydrolyzes the link between N-acetylmuramoyl residues and L-amino acid residues in certain cell-wall glycopeptides.</text>
        <dbReference type="EC" id="3.5.1.28"/>
    </reaction>
</comment>
<dbReference type="FunFam" id="3.40.630.40:FF:000005">
    <property type="entry name" value="N-acetylmuramoyl-L-alanine amidase (AmiA)"/>
    <property type="match status" value="1"/>
</dbReference>
<accession>B4S6B1</accession>
<dbReference type="PANTHER" id="PTHR30404:SF0">
    <property type="entry name" value="N-ACETYLMURAMOYL-L-ALANINE AMIDASE AMIC"/>
    <property type="match status" value="1"/>
</dbReference>
<organism evidence="6 7">
    <name type="scientific">Prosthecochloris aestuarii (strain DSM 271 / SK 413)</name>
    <dbReference type="NCBI Taxonomy" id="290512"/>
    <lineage>
        <taxon>Bacteria</taxon>
        <taxon>Pseudomonadati</taxon>
        <taxon>Chlorobiota</taxon>
        <taxon>Chlorobiia</taxon>
        <taxon>Chlorobiales</taxon>
        <taxon>Chlorobiaceae</taxon>
        <taxon>Prosthecochloris</taxon>
    </lineage>
</organism>
<dbReference type="CDD" id="cd02696">
    <property type="entry name" value="MurNAc-LAA"/>
    <property type="match status" value="1"/>
</dbReference>
<protein>
    <recommendedName>
        <fullName evidence="2">N-acetylmuramoyl-L-alanine amidase</fullName>
        <ecNumber evidence="2">3.5.1.28</ecNumber>
    </recommendedName>
</protein>
<dbReference type="eggNOG" id="COG0860">
    <property type="taxonomic scope" value="Bacteria"/>
</dbReference>
<keyword evidence="3 6" id="KW-0378">Hydrolase</keyword>
<evidence type="ECO:0000256" key="2">
    <source>
        <dbReference type="ARBA" id="ARBA00011901"/>
    </source>
</evidence>
<keyword evidence="4" id="KW-0732">Signal</keyword>
<keyword evidence="7" id="KW-1185">Reference proteome</keyword>
<dbReference type="PANTHER" id="PTHR30404">
    <property type="entry name" value="N-ACETYLMURAMOYL-L-ALANINE AMIDASE"/>
    <property type="match status" value="1"/>
</dbReference>
<feature type="signal peptide" evidence="4">
    <location>
        <begin position="1"/>
        <end position="15"/>
    </location>
</feature>
<dbReference type="HOGENOM" id="CLU_035972_0_0_10"/>
<dbReference type="SMART" id="SM00646">
    <property type="entry name" value="Ami_3"/>
    <property type="match status" value="1"/>
</dbReference>
<dbReference type="InterPro" id="IPR050695">
    <property type="entry name" value="N-acetylmuramoyl_amidase_3"/>
</dbReference>
<reference evidence="6" key="1">
    <citation type="submission" date="2008-06" db="EMBL/GenBank/DDBJ databases">
        <title>Complete sequence of chromosome of Prosthecochloris aestuarii DSM 271.</title>
        <authorList>
            <consortium name="US DOE Joint Genome Institute"/>
            <person name="Lucas S."/>
            <person name="Copeland A."/>
            <person name="Lapidus A."/>
            <person name="Glavina del Rio T."/>
            <person name="Dalin E."/>
            <person name="Tice H."/>
            <person name="Bruce D."/>
            <person name="Goodwin L."/>
            <person name="Pitluck S."/>
            <person name="Schmutz J."/>
            <person name="Larimer F."/>
            <person name="Land M."/>
            <person name="Hauser L."/>
            <person name="Kyrpides N."/>
            <person name="Anderson I."/>
            <person name="Liu Z."/>
            <person name="Li T."/>
            <person name="Zhao F."/>
            <person name="Overmann J."/>
            <person name="Bryant D.A."/>
            <person name="Richardson P."/>
        </authorList>
    </citation>
    <scope>NUCLEOTIDE SEQUENCE [LARGE SCALE GENOMIC DNA]</scope>
    <source>
        <strain evidence="6">DSM 271</strain>
    </source>
</reference>
<dbReference type="EMBL" id="CP001108">
    <property type="protein sequence ID" value="ACF47213.1"/>
    <property type="molecule type" value="Genomic_DNA"/>
</dbReference>
<feature type="chain" id="PRO_5012926285" description="N-acetylmuramoyl-L-alanine amidase" evidence="4">
    <location>
        <begin position="16"/>
        <end position="563"/>
    </location>
</feature>
<evidence type="ECO:0000313" key="6">
    <source>
        <dbReference type="EMBL" id="ACF47213.1"/>
    </source>
</evidence>
<dbReference type="Gene3D" id="3.40.630.40">
    <property type="entry name" value="Zn-dependent exopeptidases"/>
    <property type="match status" value="1"/>
</dbReference>
<dbReference type="KEGG" id="paa:Paes_2211"/>
<dbReference type="SUPFAM" id="SSF53187">
    <property type="entry name" value="Zn-dependent exopeptidases"/>
    <property type="match status" value="1"/>
</dbReference>
<gene>
    <name evidence="6" type="ordered locus">Paes_2211</name>
</gene>
<evidence type="ECO:0000256" key="1">
    <source>
        <dbReference type="ARBA" id="ARBA00001561"/>
    </source>
</evidence>
<dbReference type="EC" id="3.5.1.28" evidence="2"/>
<dbReference type="STRING" id="290512.Paes_2211"/>
<dbReference type="Proteomes" id="UP000002725">
    <property type="component" value="Chromosome"/>
</dbReference>
<dbReference type="GO" id="GO:0030288">
    <property type="term" value="C:outer membrane-bounded periplasmic space"/>
    <property type="evidence" value="ECO:0007669"/>
    <property type="project" value="TreeGrafter"/>
</dbReference>
<evidence type="ECO:0000313" key="7">
    <source>
        <dbReference type="Proteomes" id="UP000002725"/>
    </source>
</evidence>
<dbReference type="InterPro" id="IPR002508">
    <property type="entry name" value="MurNAc-LAA_cat"/>
</dbReference>
<dbReference type="GO" id="GO:0009253">
    <property type="term" value="P:peptidoglycan catabolic process"/>
    <property type="evidence" value="ECO:0007669"/>
    <property type="project" value="InterPro"/>
</dbReference>
<sequence>MLFVLFVGMSAVAAAASPEEPIVTSVTVHAVKGFQQEYSLKVAAVIKDKVMSVDMGALARALRLIHKREGDHLVIENTLDGKSSFCHLYEKNNFVRIDAADPSGETRVIQLQSPPVLRGETLYLPVADAARMFALWLDREVSYDRKRGRIDAFLWSSRPGSEVGSIGVVKPQDRDIRAGSAARHTGLTELTALKINELVNGVVIRIKATGAESVASFIKPDASGMAYLTFKNAKGDPSMFLRSFSKGLLKEIKAIPLGGGAMQLSMSFNNTLFNLKSTQYHWDARTNTYIISVLTDVDVQQAYRQEKLKSIQQGLLHDQQKWKFDTIVLDAGHGGRDPGAVGPGGTQEKDVVLNIVKELGQILQKEWPDVKVIYTRTDDRLIALKQRGKIANQNDAKLFVSVHCNAAKNRKAEGAEVYILGPHKNDAALEVAMLENAAIKQEEGYEEKYKGVSEEHMILSSLAQSAFTLQSTTVARHVLEGMEQKTSINGRGVRQAGFMVLWTPSMPSVLVEAGYLSNPKEEKLLRQAGVQRDIARGIYNGLVRYRQHYEQQQLASMGEPAGR</sequence>
<dbReference type="Pfam" id="PF01520">
    <property type="entry name" value="Amidase_3"/>
    <property type="match status" value="1"/>
</dbReference>
<evidence type="ECO:0000256" key="3">
    <source>
        <dbReference type="ARBA" id="ARBA00022801"/>
    </source>
</evidence>
<evidence type="ECO:0000259" key="5">
    <source>
        <dbReference type="SMART" id="SM00646"/>
    </source>
</evidence>
<evidence type="ECO:0000256" key="4">
    <source>
        <dbReference type="SAM" id="SignalP"/>
    </source>
</evidence>
<dbReference type="GO" id="GO:0008745">
    <property type="term" value="F:N-acetylmuramoyl-L-alanine amidase activity"/>
    <property type="evidence" value="ECO:0007669"/>
    <property type="project" value="UniProtKB-EC"/>
</dbReference>
<feature type="domain" description="MurNAc-LAA" evidence="5">
    <location>
        <begin position="388"/>
        <end position="543"/>
    </location>
</feature>
<proteinExistence type="predicted"/>
<name>B4S6B1_PROA2</name>